<evidence type="ECO:0000259" key="2">
    <source>
        <dbReference type="Pfam" id="PF14028"/>
    </source>
</evidence>
<dbReference type="Pfam" id="PF04738">
    <property type="entry name" value="Lant_dehydr_N"/>
    <property type="match status" value="1"/>
</dbReference>
<dbReference type="InterPro" id="IPR006827">
    <property type="entry name" value="Lant_deHydtase_N"/>
</dbReference>
<proteinExistence type="predicted"/>
<protein>
    <submittedName>
        <fullName evidence="3">Thiopeptide-type bacteriocin biosynthesis protein</fullName>
    </submittedName>
</protein>
<dbReference type="Proteomes" id="UP000565579">
    <property type="component" value="Unassembled WGS sequence"/>
</dbReference>
<dbReference type="NCBIfam" id="TIGR03891">
    <property type="entry name" value="thiopep_ocin"/>
    <property type="match status" value="1"/>
</dbReference>
<gene>
    <name evidence="3" type="ORF">HD593_002062</name>
</gene>
<reference evidence="3 4" key="1">
    <citation type="submission" date="2020-08" db="EMBL/GenBank/DDBJ databases">
        <title>Sequencing the genomes of 1000 actinobacteria strains.</title>
        <authorList>
            <person name="Klenk H.-P."/>
        </authorList>
    </citation>
    <scope>NUCLEOTIDE SEQUENCE [LARGE SCALE GENOMIC DNA]</scope>
    <source>
        <strain evidence="3 4">DSM 43768</strain>
    </source>
</reference>
<sequence>MAHEFGMLRVALLSVEEAGALVAGNGDDPLVTMAVDLAWGSPGTGTSDPADRPRDTMLRYITRMGGRATPYGLFAGTAHARVGAERKLEIAGKDQHSAQVRLDFEVLQRIVLEAMMAAGLEGWPIRRNRTLRRSAGGLRYTKSGDSTSDVVTLRATPAIEAVLGAVGDKSVRAGELLDGLEAHFAGTSREALRDFVGKLVDGDVLHRAIDLIRPGDEPAALALSILDGMGDQESADVLAGLSAEACGERPLDTGLIGRLNTAWERAAERMPALRDFPQNRRFHLDLDIATREATLDRATVTDLTDAVRRLQLVFPDNEYLPMFRAAFRKRYEDTEAPLLDVLDLENGVLWSAERESSRLAESARIQRPHGHGGSEVPVEVYKVLNRWINGERVVDLSDLPMAPACSARGLLAALLDDFEGRYHSMLRAGYQRSSMALISRFAFGREDRTADLHAWAEPYQDGGEAPIHAELVYSPGIRISNVLIRPKLLEDEIALSGAGTGSLSLDRLRVRLEGDAIRLRDSVTGRDVVVEMNAAHNVAASGMDPIYSFLGMLVSPGAIGWSWGALQRLSHLPRVTCGKVVVSPETWTVGGADLSRALASPRPGEQLRRLLDGFGERRWVGVGDDDRVLAVDLDSAESVRVCLTRYARDAKVALTEMPHVESPASRGPSGRHVTELVVPLRPGTPYRRAARAAAPHDPRAGRSWVYFKYYCGSSAADAVIAEAHALSARLRQAGAVTDWFFVRYHEEGFHVRVRMRPAGAEHRAAVISAMDGLATALRERGLVVRSVMDDYVPEVTRYGGAACLPAAEALFTADSDAVAGHAAAAPDESERLYQLVADMLSWSRTLFGDDGTAHDFLRWRQSGLVLSFEKTGNPQGVFFRNHRARLDAYLAEATFDPVLRERLAAFGDALAAAAPERSALFAVASSTLHMHCNRLLAVDSRRLEFLACELAMRKLREYLARGRTGEPR</sequence>
<feature type="domain" description="Thiopeptide-type bacteriocin biosynthesis" evidence="2">
    <location>
        <begin position="704"/>
        <end position="952"/>
    </location>
</feature>
<keyword evidence="4" id="KW-1185">Reference proteome</keyword>
<comment type="caution">
    <text evidence="3">The sequence shown here is derived from an EMBL/GenBank/DDBJ whole genome shotgun (WGS) entry which is preliminary data.</text>
</comment>
<dbReference type="Pfam" id="PF14028">
    <property type="entry name" value="Lant_dehydr_C"/>
    <property type="match status" value="1"/>
</dbReference>
<evidence type="ECO:0000313" key="4">
    <source>
        <dbReference type="Proteomes" id="UP000565579"/>
    </source>
</evidence>
<feature type="domain" description="Lantibiotic dehydratase N-terminal" evidence="1">
    <location>
        <begin position="53"/>
        <end position="640"/>
    </location>
</feature>
<organism evidence="3 4">
    <name type="scientific">Nonomuraea rubra</name>
    <dbReference type="NCBI Taxonomy" id="46180"/>
    <lineage>
        <taxon>Bacteria</taxon>
        <taxon>Bacillati</taxon>
        <taxon>Actinomycetota</taxon>
        <taxon>Actinomycetes</taxon>
        <taxon>Streptosporangiales</taxon>
        <taxon>Streptosporangiaceae</taxon>
        <taxon>Nonomuraea</taxon>
    </lineage>
</organism>
<name>A0A7X0NPN7_9ACTN</name>
<accession>A0A7X0NPN7</accession>
<dbReference type="AlphaFoldDB" id="A0A7X0NPN7"/>
<dbReference type="EMBL" id="JACHMI010000001">
    <property type="protein sequence ID" value="MBB6547267.1"/>
    <property type="molecule type" value="Genomic_DNA"/>
</dbReference>
<dbReference type="RefSeq" id="WP_185101936.1">
    <property type="nucleotide sequence ID" value="NZ_BAAAXY010000216.1"/>
</dbReference>
<evidence type="ECO:0000313" key="3">
    <source>
        <dbReference type="EMBL" id="MBB6547267.1"/>
    </source>
</evidence>
<evidence type="ECO:0000259" key="1">
    <source>
        <dbReference type="Pfam" id="PF04738"/>
    </source>
</evidence>
<dbReference type="InterPro" id="IPR023809">
    <property type="entry name" value="Thiopep_bacteriocin_synth_dom"/>
</dbReference>